<protein>
    <recommendedName>
        <fullName evidence="4">Oxidoreductase N-terminal domain-containing protein</fullName>
    </recommendedName>
</protein>
<evidence type="ECO:0008006" key="4">
    <source>
        <dbReference type="Google" id="ProtNLM"/>
    </source>
</evidence>
<dbReference type="AlphaFoldDB" id="A0AAD8MZT2"/>
<dbReference type="PANTHER" id="PTHR43205:SF7">
    <property type="entry name" value="PROSTAGLANDIN REDUCTASE 1"/>
    <property type="match status" value="1"/>
</dbReference>
<dbReference type="InterPro" id="IPR011032">
    <property type="entry name" value="GroES-like_sf"/>
</dbReference>
<proteinExistence type="predicted"/>
<accession>A0AAD8MZT2</accession>
<dbReference type="InterPro" id="IPR045010">
    <property type="entry name" value="MDR_fam"/>
</dbReference>
<dbReference type="EMBL" id="JAUIZM010000004">
    <property type="protein sequence ID" value="KAK1390886.1"/>
    <property type="molecule type" value="Genomic_DNA"/>
</dbReference>
<name>A0AAD8MZT2_9APIA</name>
<comment type="caution">
    <text evidence="1">The sequence shown here is derived from an EMBL/GenBank/DDBJ whole genome shotgun (WGS) entry which is preliminary data.</text>
</comment>
<evidence type="ECO:0000313" key="1">
    <source>
        <dbReference type="EMBL" id="KAK1390886.1"/>
    </source>
</evidence>
<keyword evidence="3" id="KW-1185">Reference proteome</keyword>
<dbReference type="EMBL" id="JAUIZM010000004">
    <property type="protein sequence ID" value="KAK1390887.1"/>
    <property type="molecule type" value="Genomic_DNA"/>
</dbReference>
<dbReference type="Gene3D" id="3.90.180.10">
    <property type="entry name" value="Medium-chain alcohol dehydrogenases, catalytic domain"/>
    <property type="match status" value="1"/>
</dbReference>
<reference evidence="1" key="1">
    <citation type="submission" date="2023-02" db="EMBL/GenBank/DDBJ databases">
        <title>Genome of toxic invasive species Heracleum sosnowskyi carries increased number of genes despite the absence of recent whole-genome duplications.</title>
        <authorList>
            <person name="Schelkunov M."/>
            <person name="Shtratnikova V."/>
            <person name="Makarenko M."/>
            <person name="Klepikova A."/>
            <person name="Omelchenko D."/>
            <person name="Novikova G."/>
            <person name="Obukhova E."/>
            <person name="Bogdanov V."/>
            <person name="Penin A."/>
            <person name="Logacheva M."/>
        </authorList>
    </citation>
    <scope>NUCLEOTIDE SEQUENCE</scope>
    <source>
        <strain evidence="1">Hsosn_3</strain>
        <tissue evidence="1">Leaf</tissue>
    </source>
</reference>
<sequence length="137" mass="15292">MGENMVVKKQTVLKEYASGYPKESDMVTQVSRMSLNMPHWSNGIVVKNLYLSCDPFILSRMTKSEGGDIIDSLTTGQGVELAHPTSNVKWLVADRLPKSLVKSVDFHFHESSQEPSLAARFLPYCPKVQNLPMCSCL</sequence>
<evidence type="ECO:0000313" key="3">
    <source>
        <dbReference type="Proteomes" id="UP001237642"/>
    </source>
</evidence>
<gene>
    <name evidence="1" type="ORF">POM88_019064</name>
    <name evidence="2" type="ORF">POM88_019065</name>
</gene>
<evidence type="ECO:0000313" key="2">
    <source>
        <dbReference type="EMBL" id="KAK1390887.1"/>
    </source>
</evidence>
<dbReference type="PANTHER" id="PTHR43205">
    <property type="entry name" value="PROSTAGLANDIN REDUCTASE"/>
    <property type="match status" value="1"/>
</dbReference>
<dbReference type="GO" id="GO:0032440">
    <property type="term" value="F:2-alkenal reductase [NAD(P)H] activity"/>
    <property type="evidence" value="ECO:0007669"/>
    <property type="project" value="TreeGrafter"/>
</dbReference>
<reference evidence="1" key="2">
    <citation type="submission" date="2023-05" db="EMBL/GenBank/DDBJ databases">
        <authorList>
            <person name="Schelkunov M.I."/>
        </authorList>
    </citation>
    <scope>NUCLEOTIDE SEQUENCE</scope>
    <source>
        <strain evidence="1">Hsosn_3</strain>
        <tissue evidence="1">Leaf</tissue>
    </source>
</reference>
<dbReference type="Proteomes" id="UP001237642">
    <property type="component" value="Unassembled WGS sequence"/>
</dbReference>
<dbReference type="SUPFAM" id="SSF50129">
    <property type="entry name" value="GroES-like"/>
    <property type="match status" value="1"/>
</dbReference>
<organism evidence="1 3">
    <name type="scientific">Heracleum sosnowskyi</name>
    <dbReference type="NCBI Taxonomy" id="360622"/>
    <lineage>
        <taxon>Eukaryota</taxon>
        <taxon>Viridiplantae</taxon>
        <taxon>Streptophyta</taxon>
        <taxon>Embryophyta</taxon>
        <taxon>Tracheophyta</taxon>
        <taxon>Spermatophyta</taxon>
        <taxon>Magnoliopsida</taxon>
        <taxon>eudicotyledons</taxon>
        <taxon>Gunneridae</taxon>
        <taxon>Pentapetalae</taxon>
        <taxon>asterids</taxon>
        <taxon>campanulids</taxon>
        <taxon>Apiales</taxon>
        <taxon>Apiaceae</taxon>
        <taxon>Apioideae</taxon>
        <taxon>apioid superclade</taxon>
        <taxon>Tordylieae</taxon>
        <taxon>Tordyliinae</taxon>
        <taxon>Heracleum</taxon>
    </lineage>
</organism>